<evidence type="ECO:0000313" key="3">
    <source>
        <dbReference type="Proteomes" id="UP001519272"/>
    </source>
</evidence>
<gene>
    <name evidence="2" type="ORF">J2Z32_001393</name>
</gene>
<dbReference type="SUPFAM" id="SSF56112">
    <property type="entry name" value="Protein kinase-like (PK-like)"/>
    <property type="match status" value="1"/>
</dbReference>
<name>A0ABS4FQU0_9BACL</name>
<keyword evidence="2" id="KW-0418">Kinase</keyword>
<dbReference type="InterPro" id="IPR002575">
    <property type="entry name" value="Aminoglycoside_PTrfase"/>
</dbReference>
<sequence length="237" mass="26946">MQSYVPKLIDVFEKEGLYAILITSIDGVIMREADLDIKATTKAYRQAGELIKILHDSQSGTWFGRPDLKGTPIDLSPSKNPMNYVYDSIQETSNRCEEQNLLTPMEIELAQCALHNIQVFEHVKPVPISWDSTPGNWLVDECGTVTGMIDFENMLWGIDVDHFSILFERYFANNKVAMNAFFNGYGLEVLKDKKGQIQICCIKMAIADIYYGTQNNAEVIVNYGRNLLQQIYDNNLI</sequence>
<comment type="caution">
    <text evidence="2">The sequence shown here is derived from an EMBL/GenBank/DDBJ whole genome shotgun (WGS) entry which is preliminary data.</text>
</comment>
<accession>A0ABS4FQU0</accession>
<keyword evidence="2" id="KW-0808">Transferase</keyword>
<dbReference type="Proteomes" id="UP001519272">
    <property type="component" value="Unassembled WGS sequence"/>
</dbReference>
<reference evidence="2 3" key="1">
    <citation type="submission" date="2021-03" db="EMBL/GenBank/DDBJ databases">
        <title>Genomic Encyclopedia of Type Strains, Phase IV (KMG-IV): sequencing the most valuable type-strain genomes for metagenomic binning, comparative biology and taxonomic classification.</title>
        <authorList>
            <person name="Goeker M."/>
        </authorList>
    </citation>
    <scope>NUCLEOTIDE SEQUENCE [LARGE SCALE GENOMIC DNA]</scope>
    <source>
        <strain evidence="2 3">DSM 14349</strain>
    </source>
</reference>
<dbReference type="GO" id="GO:0016301">
    <property type="term" value="F:kinase activity"/>
    <property type="evidence" value="ECO:0007669"/>
    <property type="project" value="UniProtKB-KW"/>
</dbReference>
<evidence type="ECO:0000259" key="1">
    <source>
        <dbReference type="Pfam" id="PF01636"/>
    </source>
</evidence>
<dbReference type="Gene3D" id="3.90.1200.10">
    <property type="match status" value="1"/>
</dbReference>
<proteinExistence type="predicted"/>
<evidence type="ECO:0000313" key="2">
    <source>
        <dbReference type="EMBL" id="MBP1904769.1"/>
    </source>
</evidence>
<dbReference type="Pfam" id="PF01636">
    <property type="entry name" value="APH"/>
    <property type="match status" value="1"/>
</dbReference>
<feature type="domain" description="Aminoglycoside phosphotransferase" evidence="1">
    <location>
        <begin position="4"/>
        <end position="157"/>
    </location>
</feature>
<dbReference type="EMBL" id="JAGGKG010000005">
    <property type="protein sequence ID" value="MBP1904769.1"/>
    <property type="molecule type" value="Genomic_DNA"/>
</dbReference>
<dbReference type="InterPro" id="IPR011009">
    <property type="entry name" value="Kinase-like_dom_sf"/>
</dbReference>
<keyword evidence="3" id="KW-1185">Reference proteome</keyword>
<protein>
    <submittedName>
        <fullName evidence="2">Ser/Thr protein kinase RdoA (MazF antagonist)</fullName>
    </submittedName>
</protein>
<organism evidence="2 3">
    <name type="scientific">Paenibacillus turicensis</name>
    <dbReference type="NCBI Taxonomy" id="160487"/>
    <lineage>
        <taxon>Bacteria</taxon>
        <taxon>Bacillati</taxon>
        <taxon>Bacillota</taxon>
        <taxon>Bacilli</taxon>
        <taxon>Bacillales</taxon>
        <taxon>Paenibacillaceae</taxon>
        <taxon>Paenibacillus</taxon>
    </lineage>
</organism>